<name>A0A0A3YM97_9GAMM</name>
<dbReference type="STRING" id="371042.NG99_22405"/>
<dbReference type="InterPro" id="IPR005498">
    <property type="entry name" value="T4SS_VirB10/TraB/TrbI"/>
</dbReference>
<protein>
    <submittedName>
        <fullName evidence="3">Conjugal transfer protein TraB</fullName>
    </submittedName>
</protein>
<organism evidence="3 4">
    <name type="scientific">Erwinia typographi</name>
    <dbReference type="NCBI Taxonomy" id="371042"/>
    <lineage>
        <taxon>Bacteria</taxon>
        <taxon>Pseudomonadati</taxon>
        <taxon>Pseudomonadota</taxon>
        <taxon>Gammaproteobacteria</taxon>
        <taxon>Enterobacterales</taxon>
        <taxon>Erwiniaceae</taxon>
        <taxon>Erwinia</taxon>
    </lineage>
</organism>
<dbReference type="CDD" id="cd16430">
    <property type="entry name" value="TraB"/>
    <property type="match status" value="1"/>
</dbReference>
<dbReference type="AlphaFoldDB" id="A0A0A3YM97"/>
<sequence>MANINVLTRRKQMVVLIAVALGLSAIGGVAWYIGTPSKVAPGKTQAKKPVPDMTGAVTSSTFGKKVSDTAVADLQHTANEADKKLASFENQLNKLASENKAYRDKIQSQDEDIRLLQTQIDAMNQAGESGKGNAVSGPGTPAGTLPVGNSANLSGAVPPPTAFYPGIPGNQTTVNIAPQLNQGLSTMRIDYGEKKDDAPALPYIPSGSFVGATVIEGADANAAVTGESASSPMQFRLTGKVVLPNDGEYDLRGCFVTAAAYGDISSERALLRTDRLSCRVHGHVIDQPFKGHVSFMGKNGIRAEPVIRNGKIVGYAFAGGAIDAMGSSISNVGSTSVGLGAASTVSGGDVARAGFGGGTSQAGKTLSDYFIKRAEQYHPVIPVGAGVQVSVVFQEGFQLQYADVKKEKKPAVSSQEKATGNGITITKEALRSLNLGDSVGAMKDQIQAGMQESMR</sequence>
<keyword evidence="2" id="KW-0472">Membrane</keyword>
<accession>A0A0A3YM97</accession>
<dbReference type="EMBL" id="JRUQ01000068">
    <property type="protein sequence ID" value="KGT87917.1"/>
    <property type="molecule type" value="Genomic_DNA"/>
</dbReference>
<dbReference type="Proteomes" id="UP000030351">
    <property type="component" value="Unassembled WGS sequence"/>
</dbReference>
<keyword evidence="1" id="KW-0175">Coiled coil</keyword>
<evidence type="ECO:0000256" key="1">
    <source>
        <dbReference type="SAM" id="Coils"/>
    </source>
</evidence>
<dbReference type="eggNOG" id="COG3170">
    <property type="taxonomic scope" value="Bacteria"/>
</dbReference>
<dbReference type="OrthoDB" id="15544at2"/>
<comment type="caution">
    <text evidence="3">The sequence shown here is derived from an EMBL/GenBank/DDBJ whole genome shotgun (WGS) entry which is preliminary data.</text>
</comment>
<keyword evidence="4" id="KW-1185">Reference proteome</keyword>
<reference evidence="3 4" key="1">
    <citation type="submission" date="2014-10" db="EMBL/GenBank/DDBJ databases">
        <title>Genome sequence of Erwinia typographi M043b.</title>
        <authorList>
            <person name="Chan K.-G."/>
            <person name="Tan W.-S."/>
        </authorList>
    </citation>
    <scope>NUCLEOTIDE SEQUENCE [LARGE SCALE GENOMIC DNA]</scope>
    <source>
        <strain evidence="3 4">M043b</strain>
    </source>
</reference>
<evidence type="ECO:0000313" key="3">
    <source>
        <dbReference type="EMBL" id="KGT87917.1"/>
    </source>
</evidence>
<evidence type="ECO:0000313" key="4">
    <source>
        <dbReference type="Proteomes" id="UP000030351"/>
    </source>
</evidence>
<feature type="transmembrane region" description="Helical" evidence="2">
    <location>
        <begin position="12"/>
        <end position="33"/>
    </location>
</feature>
<gene>
    <name evidence="3" type="ORF">NG99_22405</name>
</gene>
<dbReference type="RefSeq" id="WP_034898012.1">
    <property type="nucleotide sequence ID" value="NZ_JRUQ01000068.1"/>
</dbReference>
<feature type="coiled-coil region" evidence="1">
    <location>
        <begin position="71"/>
        <end position="126"/>
    </location>
</feature>
<dbReference type="Pfam" id="PF03743">
    <property type="entry name" value="TrbI"/>
    <property type="match status" value="1"/>
</dbReference>
<keyword evidence="2" id="KW-0812">Transmembrane</keyword>
<proteinExistence type="predicted"/>
<evidence type="ECO:0000256" key="2">
    <source>
        <dbReference type="SAM" id="Phobius"/>
    </source>
</evidence>
<keyword evidence="2" id="KW-1133">Transmembrane helix</keyword>